<dbReference type="InterPro" id="IPR029064">
    <property type="entry name" value="Ribosomal_eL30-like_sf"/>
</dbReference>
<gene>
    <name evidence="4" type="ORF">NQT62_06170</name>
</gene>
<keyword evidence="1 4" id="KW-0489">Methyltransferase</keyword>
<dbReference type="InterPro" id="IPR051259">
    <property type="entry name" value="rRNA_Methyltransferase"/>
</dbReference>
<dbReference type="SUPFAM" id="SSF55315">
    <property type="entry name" value="L30e-like"/>
    <property type="match status" value="1"/>
</dbReference>
<dbReference type="InterPro" id="IPR001537">
    <property type="entry name" value="SpoU_MeTrfase"/>
</dbReference>
<dbReference type="Pfam" id="PF00588">
    <property type="entry name" value="SpoU_methylase"/>
    <property type="match status" value="1"/>
</dbReference>
<dbReference type="InterPro" id="IPR029028">
    <property type="entry name" value="Alpha/beta_knot_MTases"/>
</dbReference>
<evidence type="ECO:0000256" key="2">
    <source>
        <dbReference type="ARBA" id="ARBA00022679"/>
    </source>
</evidence>
<keyword evidence="2" id="KW-0808">Transferase</keyword>
<evidence type="ECO:0000313" key="5">
    <source>
        <dbReference type="Proteomes" id="UP001204142"/>
    </source>
</evidence>
<dbReference type="Gene3D" id="3.40.1280.10">
    <property type="match status" value="1"/>
</dbReference>
<reference evidence="4 5" key="1">
    <citation type="submission" date="2022-07" db="EMBL/GenBank/DDBJ databases">
        <authorList>
            <person name="Xamxidin M."/>
            <person name="Wu M."/>
        </authorList>
    </citation>
    <scope>NUCLEOTIDE SEQUENCE [LARGE SCALE GENOMIC DNA]</scope>
    <source>
        <strain evidence="4 5">NBRC 111650</strain>
    </source>
</reference>
<evidence type="ECO:0000259" key="3">
    <source>
        <dbReference type="Pfam" id="PF00588"/>
    </source>
</evidence>
<proteinExistence type="predicted"/>
<dbReference type="EMBL" id="JANIGO010000002">
    <property type="protein sequence ID" value="MCQ8896021.1"/>
    <property type="molecule type" value="Genomic_DNA"/>
</dbReference>
<dbReference type="GO" id="GO:0032259">
    <property type="term" value="P:methylation"/>
    <property type="evidence" value="ECO:0007669"/>
    <property type="project" value="UniProtKB-KW"/>
</dbReference>
<dbReference type="Proteomes" id="UP001204142">
    <property type="component" value="Unassembled WGS sequence"/>
</dbReference>
<name>A0ABT1WER6_9BURK</name>
<feature type="domain" description="tRNA/rRNA methyltransferase SpoU type" evidence="3">
    <location>
        <begin position="137"/>
        <end position="275"/>
    </location>
</feature>
<dbReference type="RefSeq" id="WP_256763767.1">
    <property type="nucleotide sequence ID" value="NZ_JANIGO010000002.1"/>
</dbReference>
<evidence type="ECO:0000313" key="4">
    <source>
        <dbReference type="EMBL" id="MCQ8896021.1"/>
    </source>
</evidence>
<organism evidence="4 5">
    <name type="scientific">Limnobacter humi</name>
    <dbReference type="NCBI Taxonomy" id="1778671"/>
    <lineage>
        <taxon>Bacteria</taxon>
        <taxon>Pseudomonadati</taxon>
        <taxon>Pseudomonadota</taxon>
        <taxon>Betaproteobacteria</taxon>
        <taxon>Burkholderiales</taxon>
        <taxon>Burkholderiaceae</taxon>
        <taxon>Limnobacter</taxon>
    </lineage>
</organism>
<dbReference type="InterPro" id="IPR029026">
    <property type="entry name" value="tRNA_m1G_MTases_N"/>
</dbReference>
<dbReference type="PANTHER" id="PTHR43191:SF2">
    <property type="entry name" value="RRNA METHYLTRANSFERASE 3, MITOCHONDRIAL"/>
    <property type="match status" value="1"/>
</dbReference>
<keyword evidence="5" id="KW-1185">Reference proteome</keyword>
<protein>
    <submittedName>
        <fullName evidence="4">RNA methyltransferase</fullName>
    </submittedName>
</protein>
<dbReference type="GO" id="GO:0008168">
    <property type="term" value="F:methyltransferase activity"/>
    <property type="evidence" value="ECO:0007669"/>
    <property type="project" value="UniProtKB-KW"/>
</dbReference>
<comment type="caution">
    <text evidence="4">The sequence shown here is derived from an EMBL/GenBank/DDBJ whole genome shotgun (WGS) entry which is preliminary data.</text>
</comment>
<accession>A0ABT1WER6</accession>
<evidence type="ECO:0000256" key="1">
    <source>
        <dbReference type="ARBA" id="ARBA00022603"/>
    </source>
</evidence>
<dbReference type="SUPFAM" id="SSF75217">
    <property type="entry name" value="alpha/beta knot"/>
    <property type="match status" value="1"/>
</dbReference>
<dbReference type="PANTHER" id="PTHR43191">
    <property type="entry name" value="RRNA METHYLTRANSFERASE 3"/>
    <property type="match status" value="1"/>
</dbReference>
<sequence>MTVWHRKRIDSLHNDTLKALIKILGTSGNMKEQGIAAAEGLHLAACFLGRPQFKLDAVFVPDERMEDASWLELLDALQAQQPLNVKGKPLTLFEMPMVVFKKLSKLNTPTGPLLVFKTPGEGAMQSASKPLDLRRDVVVLDGVQDPGNVGTLLRNCAAAGISQVVCTEGTAWVWNDKVLRAGMGAQFELSIHDEGALLAAMDSASQIPVRVTSLQQSATDLFATDLRSPGIWVFGSEGQGVSAAWMNRATQPLHIPQAQAVESLNVASSSAICLFEQMRQRR</sequence>
<dbReference type="Gene3D" id="3.30.1330.30">
    <property type="match status" value="1"/>
</dbReference>
<dbReference type="CDD" id="cd18095">
    <property type="entry name" value="SpoU-like_rRNA-MTase"/>
    <property type="match status" value="1"/>
</dbReference>